<dbReference type="OrthoDB" id="6275295at2759"/>
<dbReference type="PROSITE" id="PS51025">
    <property type="entry name" value="PWI"/>
    <property type="match status" value="1"/>
</dbReference>
<dbReference type="EMBL" id="ML996191">
    <property type="protein sequence ID" value="KAF2731679.1"/>
    <property type="molecule type" value="Genomic_DNA"/>
</dbReference>
<dbReference type="PANTHER" id="PTHR18806:SF4">
    <property type="entry name" value="RNA-BINDING PROTEIN 25"/>
    <property type="match status" value="1"/>
</dbReference>
<accession>A0A9P4QS51</accession>
<dbReference type="Gene3D" id="1.20.1390.10">
    <property type="entry name" value="PWI domain"/>
    <property type="match status" value="1"/>
</dbReference>
<dbReference type="SUPFAM" id="SSF54928">
    <property type="entry name" value="RNA-binding domain, RBD"/>
    <property type="match status" value="1"/>
</dbReference>
<feature type="coiled-coil region" evidence="2">
    <location>
        <begin position="527"/>
        <end position="563"/>
    </location>
</feature>
<dbReference type="PANTHER" id="PTHR18806">
    <property type="entry name" value="RBM25 PROTEIN"/>
    <property type="match status" value="1"/>
</dbReference>
<feature type="compositionally biased region" description="Acidic residues" evidence="3">
    <location>
        <begin position="424"/>
        <end position="434"/>
    </location>
</feature>
<dbReference type="CDD" id="cd12446">
    <property type="entry name" value="RRM_RBM25"/>
    <property type="match status" value="1"/>
</dbReference>
<keyword evidence="2" id="KW-0175">Coiled coil</keyword>
<gene>
    <name evidence="5" type="ORF">EJ04DRAFT_471576</name>
</gene>
<protein>
    <recommendedName>
        <fullName evidence="4">PWI domain-containing protein</fullName>
    </recommendedName>
</protein>
<feature type="region of interest" description="Disordered" evidence="3">
    <location>
        <begin position="1"/>
        <end position="121"/>
    </location>
</feature>
<comment type="caution">
    <text evidence="5">The sequence shown here is derived from an EMBL/GenBank/DDBJ whole genome shotgun (WGS) entry which is preliminary data.</text>
</comment>
<feature type="compositionally biased region" description="Low complexity" evidence="3">
    <location>
        <begin position="39"/>
        <end position="57"/>
    </location>
</feature>
<dbReference type="InterPro" id="IPR034268">
    <property type="entry name" value="RBM25_RRM"/>
</dbReference>
<keyword evidence="6" id="KW-1185">Reference proteome</keyword>
<sequence>MYNYPGAPGAPPGYNRGAPGFGGSPPMGPPGLVPPPGTSTPSAPGVAPSPGSSAGPRGPYGGFQPPTNLPSNINFNAPVIRLGTGPQRGAALDGAAGRRESTAPNKRGLGMDSHMRDADGRNREAPAQLIPPTREEIARTIFVANIAEGVGGDEGVERILRCAGNLVRWIRASDANNKPLTFGFAEYGDAEGLETAAEIFKDVWTPRKLQDPNKIKEEGAEEVEKAQFIVKIDPASRKYAEEWKARRNEDEAEAQFRLDHAKEALASVLQGLFDPRKAPEADVTGDIVMHDVGRQNGDGAEIINIPLSAAAEDELSDIPEEMRATVAKEIAQFRNQSLLRDKERAEQLEAEERRKNGRRSPPFSAPTGPSSSGVNGVPLGPKADRGIQGAPTGPRGSQFPKDYQGGVNFVNGGAMNNGTYIAHDDEDDSASDEELERRRQEKIKAADEVKYQKRLAEFKKHQHRFAAQWKRVQARDAAEAADQKRRREEQAVALLDFSEDSEVTKQQRAFRRDIQAWVRAREPIKAKEDREDEEDRLQEERELAALRKERDAAQEMADNFLDRQAQEMQINKPQPQAPARFKFSLSTAHKKLEQANAVRRAVADVESLLETENLDDAPAQKRTLIPIDDNAPIRNNLTQEEIAYEKKLLASQIPTDKKGLFEWSVSWPHLSAKVINEDIKQWAEKKVLESVGMQEDMLIDAIIDHLKKRGKPEDLVDELTEAIDDEAENLVRKLWRMVIYYSEVEKRGIK</sequence>
<keyword evidence="1" id="KW-0507">mRNA processing</keyword>
<name>A0A9P4QS51_9PLEO</name>
<dbReference type="InterPro" id="IPR036483">
    <property type="entry name" value="PWI_dom_sf"/>
</dbReference>
<feature type="compositionally biased region" description="Basic and acidic residues" evidence="3">
    <location>
        <begin position="345"/>
        <end position="354"/>
    </location>
</feature>
<dbReference type="InterPro" id="IPR052768">
    <property type="entry name" value="RBM25"/>
</dbReference>
<feature type="compositionally biased region" description="Polar residues" evidence="3">
    <location>
        <begin position="65"/>
        <end position="75"/>
    </location>
</feature>
<evidence type="ECO:0000256" key="3">
    <source>
        <dbReference type="SAM" id="MobiDB-lite"/>
    </source>
</evidence>
<evidence type="ECO:0000313" key="5">
    <source>
        <dbReference type="EMBL" id="KAF2731679.1"/>
    </source>
</evidence>
<organism evidence="5 6">
    <name type="scientific">Polyplosphaeria fusca</name>
    <dbReference type="NCBI Taxonomy" id="682080"/>
    <lineage>
        <taxon>Eukaryota</taxon>
        <taxon>Fungi</taxon>
        <taxon>Dikarya</taxon>
        <taxon>Ascomycota</taxon>
        <taxon>Pezizomycotina</taxon>
        <taxon>Dothideomycetes</taxon>
        <taxon>Pleosporomycetidae</taxon>
        <taxon>Pleosporales</taxon>
        <taxon>Tetraplosphaeriaceae</taxon>
        <taxon>Polyplosphaeria</taxon>
    </lineage>
</organism>
<evidence type="ECO:0000259" key="4">
    <source>
        <dbReference type="PROSITE" id="PS51025"/>
    </source>
</evidence>
<feature type="region of interest" description="Disordered" evidence="3">
    <location>
        <begin position="418"/>
        <end position="440"/>
    </location>
</feature>
<dbReference type="Pfam" id="PF01480">
    <property type="entry name" value="PWI"/>
    <property type="match status" value="1"/>
</dbReference>
<dbReference type="InterPro" id="IPR035979">
    <property type="entry name" value="RBD_domain_sf"/>
</dbReference>
<proteinExistence type="predicted"/>
<feature type="region of interest" description="Disordered" evidence="3">
    <location>
        <begin position="345"/>
        <end position="405"/>
    </location>
</feature>
<dbReference type="InterPro" id="IPR002483">
    <property type="entry name" value="PWI_dom"/>
</dbReference>
<dbReference type="GO" id="GO:0006397">
    <property type="term" value="P:mRNA processing"/>
    <property type="evidence" value="ECO:0007669"/>
    <property type="project" value="UniProtKB-KW"/>
</dbReference>
<dbReference type="SMART" id="SM00311">
    <property type="entry name" value="PWI"/>
    <property type="match status" value="1"/>
</dbReference>
<dbReference type="Proteomes" id="UP000799444">
    <property type="component" value="Unassembled WGS sequence"/>
</dbReference>
<evidence type="ECO:0000313" key="6">
    <source>
        <dbReference type="Proteomes" id="UP000799444"/>
    </source>
</evidence>
<feature type="compositionally biased region" description="Low complexity" evidence="3">
    <location>
        <begin position="1"/>
        <end position="18"/>
    </location>
</feature>
<dbReference type="GO" id="GO:0005681">
    <property type="term" value="C:spliceosomal complex"/>
    <property type="evidence" value="ECO:0007669"/>
    <property type="project" value="TreeGrafter"/>
</dbReference>
<dbReference type="AlphaFoldDB" id="A0A9P4QS51"/>
<dbReference type="GO" id="GO:0003729">
    <property type="term" value="F:mRNA binding"/>
    <property type="evidence" value="ECO:0007669"/>
    <property type="project" value="TreeGrafter"/>
</dbReference>
<evidence type="ECO:0000256" key="1">
    <source>
        <dbReference type="ARBA" id="ARBA00022664"/>
    </source>
</evidence>
<feature type="compositionally biased region" description="Pro residues" evidence="3">
    <location>
        <begin position="26"/>
        <end position="38"/>
    </location>
</feature>
<reference evidence="5" key="1">
    <citation type="journal article" date="2020" name="Stud. Mycol.">
        <title>101 Dothideomycetes genomes: a test case for predicting lifestyles and emergence of pathogens.</title>
        <authorList>
            <person name="Haridas S."/>
            <person name="Albert R."/>
            <person name="Binder M."/>
            <person name="Bloem J."/>
            <person name="Labutti K."/>
            <person name="Salamov A."/>
            <person name="Andreopoulos B."/>
            <person name="Baker S."/>
            <person name="Barry K."/>
            <person name="Bills G."/>
            <person name="Bluhm B."/>
            <person name="Cannon C."/>
            <person name="Castanera R."/>
            <person name="Culley D."/>
            <person name="Daum C."/>
            <person name="Ezra D."/>
            <person name="Gonzalez J."/>
            <person name="Henrissat B."/>
            <person name="Kuo A."/>
            <person name="Liang C."/>
            <person name="Lipzen A."/>
            <person name="Lutzoni F."/>
            <person name="Magnuson J."/>
            <person name="Mondo S."/>
            <person name="Nolan M."/>
            <person name="Ohm R."/>
            <person name="Pangilinan J."/>
            <person name="Park H.-J."/>
            <person name="Ramirez L."/>
            <person name="Alfaro M."/>
            <person name="Sun H."/>
            <person name="Tritt A."/>
            <person name="Yoshinaga Y."/>
            <person name="Zwiers L.-H."/>
            <person name="Turgeon B."/>
            <person name="Goodwin S."/>
            <person name="Spatafora J."/>
            <person name="Crous P."/>
            <person name="Grigoriev I."/>
        </authorList>
    </citation>
    <scope>NUCLEOTIDE SEQUENCE</scope>
    <source>
        <strain evidence="5">CBS 125425</strain>
    </source>
</reference>
<feature type="domain" description="PWI" evidence="4">
    <location>
        <begin position="658"/>
        <end position="750"/>
    </location>
</feature>
<evidence type="ECO:0000256" key="2">
    <source>
        <dbReference type="SAM" id="Coils"/>
    </source>
</evidence>
<dbReference type="SUPFAM" id="SSF101233">
    <property type="entry name" value="PWI domain"/>
    <property type="match status" value="1"/>
</dbReference>